<feature type="non-terminal residue" evidence="1">
    <location>
        <position position="72"/>
    </location>
</feature>
<sequence length="72" mass="8305">MGLVVKIVSQTLESEKVVWFTRRMTEQEVKHYILDFIGKLNSQHKPANYKIIQLNIKASIDQSLSLGAIQIY</sequence>
<dbReference type="EMBL" id="CAJOBS010005717">
    <property type="protein sequence ID" value="CAF4903788.1"/>
    <property type="molecule type" value="Genomic_DNA"/>
</dbReference>
<accession>A0A821VC37</accession>
<dbReference type="AlphaFoldDB" id="A0A821VC37"/>
<gene>
    <name evidence="1" type="ORF">TOA249_LOCUS30878</name>
</gene>
<name>A0A821VC37_9BILA</name>
<evidence type="ECO:0000313" key="2">
    <source>
        <dbReference type="Proteomes" id="UP000663838"/>
    </source>
</evidence>
<reference evidence="1" key="1">
    <citation type="submission" date="2021-02" db="EMBL/GenBank/DDBJ databases">
        <authorList>
            <person name="Nowell W R."/>
        </authorList>
    </citation>
    <scope>NUCLEOTIDE SEQUENCE</scope>
</reference>
<proteinExistence type="predicted"/>
<dbReference type="Proteomes" id="UP000663838">
    <property type="component" value="Unassembled WGS sequence"/>
</dbReference>
<evidence type="ECO:0000313" key="1">
    <source>
        <dbReference type="EMBL" id="CAF4903788.1"/>
    </source>
</evidence>
<comment type="caution">
    <text evidence="1">The sequence shown here is derived from an EMBL/GenBank/DDBJ whole genome shotgun (WGS) entry which is preliminary data.</text>
</comment>
<organism evidence="1 2">
    <name type="scientific">Rotaria socialis</name>
    <dbReference type="NCBI Taxonomy" id="392032"/>
    <lineage>
        <taxon>Eukaryota</taxon>
        <taxon>Metazoa</taxon>
        <taxon>Spiralia</taxon>
        <taxon>Gnathifera</taxon>
        <taxon>Rotifera</taxon>
        <taxon>Eurotatoria</taxon>
        <taxon>Bdelloidea</taxon>
        <taxon>Philodinida</taxon>
        <taxon>Philodinidae</taxon>
        <taxon>Rotaria</taxon>
    </lineage>
</organism>
<protein>
    <submittedName>
        <fullName evidence="1">Uncharacterized protein</fullName>
    </submittedName>
</protein>